<evidence type="ECO:0000313" key="5">
    <source>
        <dbReference type="Proteomes" id="UP001431783"/>
    </source>
</evidence>
<dbReference type="GO" id="GO:0005814">
    <property type="term" value="C:centriole"/>
    <property type="evidence" value="ECO:0007669"/>
    <property type="project" value="TreeGrafter"/>
</dbReference>
<feature type="region of interest" description="Disordered" evidence="2">
    <location>
        <begin position="14"/>
        <end position="60"/>
    </location>
</feature>
<dbReference type="InterPro" id="IPR049390">
    <property type="entry name" value="FBF1_C"/>
</dbReference>
<dbReference type="AlphaFoldDB" id="A0AAW1V4I9"/>
<dbReference type="Proteomes" id="UP001431783">
    <property type="component" value="Unassembled WGS sequence"/>
</dbReference>
<dbReference type="GO" id="GO:0090162">
    <property type="term" value="P:establishment of epithelial cell polarity"/>
    <property type="evidence" value="ECO:0007669"/>
    <property type="project" value="InterPro"/>
</dbReference>
<feature type="coiled-coil region" evidence="1">
    <location>
        <begin position="843"/>
        <end position="870"/>
    </location>
</feature>
<dbReference type="GO" id="GO:0060271">
    <property type="term" value="P:cilium assembly"/>
    <property type="evidence" value="ECO:0007669"/>
    <property type="project" value="InterPro"/>
</dbReference>
<dbReference type="PANTHER" id="PTHR33689:SF1">
    <property type="entry name" value="FAS-BINDING FACTOR 1"/>
    <property type="match status" value="1"/>
</dbReference>
<proteinExistence type="predicted"/>
<feature type="compositionally biased region" description="Basic and acidic residues" evidence="2">
    <location>
        <begin position="36"/>
        <end position="49"/>
    </location>
</feature>
<organism evidence="4 5">
    <name type="scientific">Henosepilachna vigintioctopunctata</name>
    <dbReference type="NCBI Taxonomy" id="420089"/>
    <lineage>
        <taxon>Eukaryota</taxon>
        <taxon>Metazoa</taxon>
        <taxon>Ecdysozoa</taxon>
        <taxon>Arthropoda</taxon>
        <taxon>Hexapoda</taxon>
        <taxon>Insecta</taxon>
        <taxon>Pterygota</taxon>
        <taxon>Neoptera</taxon>
        <taxon>Endopterygota</taxon>
        <taxon>Coleoptera</taxon>
        <taxon>Polyphaga</taxon>
        <taxon>Cucujiformia</taxon>
        <taxon>Coccinelloidea</taxon>
        <taxon>Coccinellidae</taxon>
        <taxon>Epilachninae</taxon>
        <taxon>Epilachnini</taxon>
        <taxon>Henosepilachna</taxon>
    </lineage>
</organism>
<reference evidence="4 5" key="1">
    <citation type="submission" date="2023-03" db="EMBL/GenBank/DDBJ databases">
        <title>Genome insight into feeding habits of ladybird beetles.</title>
        <authorList>
            <person name="Li H.-S."/>
            <person name="Huang Y.-H."/>
            <person name="Pang H."/>
        </authorList>
    </citation>
    <scope>NUCLEOTIDE SEQUENCE [LARGE SCALE GENOMIC DNA]</scope>
    <source>
        <strain evidence="4">SYSU_2023b</strain>
        <tissue evidence="4">Whole body</tissue>
    </source>
</reference>
<evidence type="ECO:0000313" key="4">
    <source>
        <dbReference type="EMBL" id="KAK9887647.1"/>
    </source>
</evidence>
<feature type="coiled-coil region" evidence="1">
    <location>
        <begin position="479"/>
        <end position="546"/>
    </location>
</feature>
<evidence type="ECO:0000256" key="2">
    <source>
        <dbReference type="SAM" id="MobiDB-lite"/>
    </source>
</evidence>
<dbReference type="Pfam" id="PF21007">
    <property type="entry name" value="FBF1"/>
    <property type="match status" value="1"/>
</dbReference>
<evidence type="ECO:0000256" key="1">
    <source>
        <dbReference type="SAM" id="Coils"/>
    </source>
</evidence>
<comment type="caution">
    <text evidence="4">The sequence shown here is derived from an EMBL/GenBank/DDBJ whole genome shotgun (WGS) entry which is preliminary data.</text>
</comment>
<dbReference type="PANTHER" id="PTHR33689">
    <property type="entry name" value="FAS-BINDING FACTOR 1"/>
    <property type="match status" value="1"/>
</dbReference>
<dbReference type="EMBL" id="JARQZJ010000118">
    <property type="protein sequence ID" value="KAK9887647.1"/>
    <property type="molecule type" value="Genomic_DNA"/>
</dbReference>
<name>A0AAW1V4I9_9CUCU</name>
<sequence>MNFGDDDLLADILSDGSDDSFFDDPKVTRRKSTIKNPDKSKEIEAKPYDHLSSVTSNIDSGGTKTNLKTDWLGLGNIKNSEVTSSPSKSKKPIKKISFDDEDILGTLGLNKRLPNIKVDETQEEGISGTKAKKSEFLESILKPNKKDEVHEVSLKSFHPTDVSDTEKNTNINSTLNVQKYTSESNVPRENRRKRILSGLVDPLGLFSDESKNEFTMMKKFDDLKHTRAHSLSSSDVKDIDNLSSNKSTFGDASRSAPNLFEPQSLPDWLGESSKLKSSGKNWGSVPTTESKSELTLLDKSENAMITEKHIETTPQLSQSTIHPMNLENTDSQANYLNPLFVNQKMAQSHMEYQSTAITLQQQESQILMALQMKKYEDNLNAIQRQQQEILNKQEQQFSSLLERQFMKQQAMENNMKLQQERINNHIQLLLAQPKFDISKPPPEDIENAKQTVEENQVKAYENLISCLKQRQHEEIFILEESYKKQISILEETAQKTENRLKLELETTLLRNEEYVKNMMENHDLELNKLRKKNEETESEHAKEIKMIRENHMRVIDEMRNEHNVVVENIREFMRSEATIQKDSGEFGQKLETNIQLLFNNSNALQNMSDKIGNDYGVLTTAREETLKAREKEIEMMRNTLNKCRESAETERTQLLGLVASLETKIAEQNQAGREELWTLKQAMSTLAARSAAFDRETEFSRASIEKEREQLKALKESMLADQERIMLQLTEEKLTISAAKSRLETTSKLNVQYDVQKAKAELDAAMEVAREAAEMTDREREALQKQLCEVESRKRNLQDRERKLASREIELTRLVQAAEAKSQEGEKALEESKIIEMRCNDRMKQLQFQLTQLSNREKKITEEKIALSKERIALNTLIQQKKWCTLCGENQNPENMKGDWNNDFIQDNILHFPRFDVSEAELIRLQFEDREENPISSFKNS</sequence>
<gene>
    <name evidence="4" type="ORF">WA026_023726</name>
</gene>
<protein>
    <recommendedName>
        <fullName evidence="3">Fas-binding factor 1 C-terminal domain-containing protein</fullName>
    </recommendedName>
</protein>
<feature type="domain" description="Fas-binding factor 1 C-terminal" evidence="3">
    <location>
        <begin position="460"/>
        <end position="880"/>
    </location>
</feature>
<dbReference type="InterPro" id="IPR033561">
    <property type="entry name" value="FBF1"/>
</dbReference>
<feature type="coiled-coil region" evidence="1">
    <location>
        <begin position="755"/>
        <end position="786"/>
    </location>
</feature>
<dbReference type="GO" id="GO:0036064">
    <property type="term" value="C:ciliary basal body"/>
    <property type="evidence" value="ECO:0007669"/>
    <property type="project" value="TreeGrafter"/>
</dbReference>
<keyword evidence="1" id="KW-0175">Coiled coil</keyword>
<accession>A0AAW1V4I9</accession>
<evidence type="ECO:0000259" key="3">
    <source>
        <dbReference type="Pfam" id="PF21007"/>
    </source>
</evidence>
<keyword evidence="5" id="KW-1185">Reference proteome</keyword>
<dbReference type="GO" id="GO:0097539">
    <property type="term" value="C:ciliary transition fiber"/>
    <property type="evidence" value="ECO:0007669"/>
    <property type="project" value="InterPro"/>
</dbReference>